<feature type="repeat" description="PPR" evidence="2">
    <location>
        <begin position="364"/>
        <end position="398"/>
    </location>
</feature>
<feature type="region of interest" description="Disordered" evidence="3">
    <location>
        <begin position="761"/>
        <end position="788"/>
    </location>
</feature>
<evidence type="ECO:0000256" key="2">
    <source>
        <dbReference type="PROSITE-ProRule" id="PRU00708"/>
    </source>
</evidence>
<dbReference type="AlphaFoldDB" id="A0A5N5LXW4"/>
<dbReference type="Pfam" id="PF01535">
    <property type="entry name" value="PPR"/>
    <property type="match status" value="3"/>
</dbReference>
<feature type="compositionally biased region" description="Polar residues" evidence="3">
    <location>
        <begin position="823"/>
        <end position="835"/>
    </location>
</feature>
<evidence type="ECO:0000256" key="3">
    <source>
        <dbReference type="SAM" id="MobiDB-lite"/>
    </source>
</evidence>
<evidence type="ECO:0000256" key="1">
    <source>
        <dbReference type="ARBA" id="ARBA00022737"/>
    </source>
</evidence>
<dbReference type="PROSITE" id="PS51375">
    <property type="entry name" value="PPR"/>
    <property type="match status" value="3"/>
</dbReference>
<dbReference type="NCBIfam" id="TIGR00756">
    <property type="entry name" value="PPR"/>
    <property type="match status" value="1"/>
</dbReference>
<dbReference type="GO" id="GO:0009658">
    <property type="term" value="P:chloroplast organization"/>
    <property type="evidence" value="ECO:0007669"/>
    <property type="project" value="InterPro"/>
</dbReference>
<evidence type="ECO:0000313" key="5">
    <source>
        <dbReference type="Proteomes" id="UP000326939"/>
    </source>
</evidence>
<evidence type="ECO:0008006" key="6">
    <source>
        <dbReference type="Google" id="ProtNLM"/>
    </source>
</evidence>
<reference evidence="5" key="1">
    <citation type="journal article" date="2019" name="Gigascience">
        <title>De novo genome assembly of the endangered Acer yangbiense, a plant species with extremely small populations endemic to Yunnan Province, China.</title>
        <authorList>
            <person name="Yang J."/>
            <person name="Wariss H.M."/>
            <person name="Tao L."/>
            <person name="Zhang R."/>
            <person name="Yun Q."/>
            <person name="Hollingsworth P."/>
            <person name="Dao Z."/>
            <person name="Luo G."/>
            <person name="Guo H."/>
            <person name="Ma Y."/>
            <person name="Sun W."/>
        </authorList>
    </citation>
    <scope>NUCLEOTIDE SEQUENCE [LARGE SCALE GENOMIC DNA]</scope>
    <source>
        <strain evidence="5">cv. br00</strain>
    </source>
</reference>
<accession>A0A5N5LXW4</accession>
<feature type="repeat" description="PPR" evidence="2">
    <location>
        <begin position="461"/>
        <end position="495"/>
    </location>
</feature>
<feature type="region of interest" description="Disordered" evidence="3">
    <location>
        <begin position="823"/>
        <end position="852"/>
    </location>
</feature>
<dbReference type="InterPro" id="IPR011990">
    <property type="entry name" value="TPR-like_helical_dom_sf"/>
</dbReference>
<gene>
    <name evidence="4" type="ORF">DKX38_010868</name>
</gene>
<dbReference type="Pfam" id="PF13812">
    <property type="entry name" value="PPR_3"/>
    <property type="match status" value="1"/>
</dbReference>
<sequence>MEAARASSSSSLPQFEPNSEAIKRRLLKRGVYPTPKIVHNLRKKEIQKHNRKLSKDVEFQKQALLVLEEESRFQALHHEYKEFNKAISGKRRGESGGDLLVGKPWERIERVKLKEIGSGSREFNGGKLKRENLRELKEIFEGNLKWVLDDDIDVEDSDWLRSGGEEKWDPAKRWRGEGEAIRFLVDRLSRREVSVKDWKLAKIMKQSGLRFNEGQLLKIVEELGNRGKWSQAMAVVEWVYNDKERRDCKSRHAGFFKLRSLLTVPDSRIDFVAARAFHKFVYTKLLSVLGKERRPKEALGIFNQMREDRIIYPDMAAYHSIAVTLGQTGLLKELVKVIECMRQKPSKRINNMFNKNWDPVLEPDLVIYNAILNACVPSQQWKGVSWVFQQLRRSGLKPNGATYGLAMELAGCYVKSRMVKKRAVMALVLIMPQVYVMLHSGKYESVHEYFRKMKKSGESLKALTYKVLVRAFWEEGRVNEAVEAVRDMEQRGVVGAASVYYELACCLCYNGKWQDAMLEVEKMKRLRYKKPLEVSLTGMIASSMDGGHIDNCISIFEHLKAHCIPNIGTINTMLKVYSRSDLFTEAKELFENIKGVDHGGTTIIPDGYTYSAMLEVSARALQWEYFEYVYKEMSFSGYQLDQSKHVTLLVEASRSGKSHLLEHAFDGILEAGEIPHPVLFTEMVFQATAQENYERAVTLVNTMAHASFQISERQWTDLFEKNGEKISQDILEKLLDAVGHCRMASEVTVSNLSRSLRSLCRPGSSGDLPRANSSIEDTDDPRINTNSGKIAGNRSVYMLTSSANMVDGNLELDEDPFVNRTSITPDVSLVNNSSTNRERDDPEATSSNGNSVNGLDVATNVLMKRDVFADDVASGASTDCLDKKLSNILLEESAKDAEEVELIVGTTEADDLYRSELPSAHDILDVWKESMKEDGVFFPFHRGQEQPPISVMKNAS</sequence>
<dbReference type="PANTHER" id="PTHR46935:SF2">
    <property type="entry name" value="PENTACOTRIPEPTIDE-REPEAT REGION OF PRORP DOMAIN-CONTAINING PROTEIN"/>
    <property type="match status" value="1"/>
</dbReference>
<dbReference type="EMBL" id="VDCV01000007">
    <property type="protein sequence ID" value="KAB5547462.1"/>
    <property type="molecule type" value="Genomic_DNA"/>
</dbReference>
<dbReference type="InterPro" id="IPR044645">
    <property type="entry name" value="DG1/EMB2279-like"/>
</dbReference>
<protein>
    <recommendedName>
        <fullName evidence="6">Pentacotripeptide-repeat region of PRORP domain-containing protein</fullName>
    </recommendedName>
</protein>
<dbReference type="Proteomes" id="UP000326939">
    <property type="component" value="Chromosome 7"/>
</dbReference>
<comment type="caution">
    <text evidence="4">The sequence shown here is derived from an EMBL/GenBank/DDBJ whole genome shotgun (WGS) entry which is preliminary data.</text>
</comment>
<dbReference type="InterPro" id="IPR002885">
    <property type="entry name" value="PPR_rpt"/>
</dbReference>
<dbReference type="GO" id="GO:0009507">
    <property type="term" value="C:chloroplast"/>
    <property type="evidence" value="ECO:0007669"/>
    <property type="project" value="TreeGrafter"/>
</dbReference>
<evidence type="ECO:0000313" key="4">
    <source>
        <dbReference type="EMBL" id="KAB5547462.1"/>
    </source>
</evidence>
<dbReference type="PANTHER" id="PTHR46935">
    <property type="entry name" value="OS01G0674700 PROTEIN"/>
    <property type="match status" value="1"/>
</dbReference>
<keyword evidence="1" id="KW-0677">Repeat</keyword>
<keyword evidence="5" id="KW-1185">Reference proteome</keyword>
<name>A0A5N5LXW4_9ROSI</name>
<feature type="repeat" description="PPR" evidence="2">
    <location>
        <begin position="278"/>
        <end position="312"/>
    </location>
</feature>
<organism evidence="4 5">
    <name type="scientific">Salix brachista</name>
    <dbReference type="NCBI Taxonomy" id="2182728"/>
    <lineage>
        <taxon>Eukaryota</taxon>
        <taxon>Viridiplantae</taxon>
        <taxon>Streptophyta</taxon>
        <taxon>Embryophyta</taxon>
        <taxon>Tracheophyta</taxon>
        <taxon>Spermatophyta</taxon>
        <taxon>Magnoliopsida</taxon>
        <taxon>eudicotyledons</taxon>
        <taxon>Gunneridae</taxon>
        <taxon>Pentapetalae</taxon>
        <taxon>rosids</taxon>
        <taxon>fabids</taxon>
        <taxon>Malpighiales</taxon>
        <taxon>Salicaceae</taxon>
        <taxon>Saliceae</taxon>
        <taxon>Salix</taxon>
    </lineage>
</organism>
<proteinExistence type="predicted"/>
<dbReference type="Gene3D" id="1.25.40.10">
    <property type="entry name" value="Tetratricopeptide repeat domain"/>
    <property type="match status" value="3"/>
</dbReference>